<dbReference type="EMBL" id="CP036263">
    <property type="protein sequence ID" value="QDT01281.1"/>
    <property type="molecule type" value="Genomic_DNA"/>
</dbReference>
<dbReference type="RefSeq" id="WP_145063358.1">
    <property type="nucleotide sequence ID" value="NZ_CP036263.1"/>
</dbReference>
<evidence type="ECO:0000313" key="3">
    <source>
        <dbReference type="Proteomes" id="UP000319852"/>
    </source>
</evidence>
<dbReference type="SUPFAM" id="SSF110849">
    <property type="entry name" value="ParB/Sulfiredoxin"/>
    <property type="match status" value="1"/>
</dbReference>
<dbReference type="SMART" id="SM00470">
    <property type="entry name" value="ParB"/>
    <property type="match status" value="1"/>
</dbReference>
<dbReference type="OrthoDB" id="292268at2"/>
<name>A0A517N2D1_9BACT</name>
<dbReference type="Proteomes" id="UP000319852">
    <property type="component" value="Chromosome"/>
</dbReference>
<keyword evidence="3" id="KW-1185">Reference proteome</keyword>
<evidence type="ECO:0000313" key="2">
    <source>
        <dbReference type="EMBL" id="QDT01281.1"/>
    </source>
</evidence>
<dbReference type="AlphaFoldDB" id="A0A517N2D1"/>
<evidence type="ECO:0000259" key="1">
    <source>
        <dbReference type="SMART" id="SM00470"/>
    </source>
</evidence>
<dbReference type="KEGG" id="amob:HG15A2_46230"/>
<protein>
    <recommendedName>
        <fullName evidence="1">ParB-like N-terminal domain-containing protein</fullName>
    </recommendedName>
</protein>
<dbReference type="InterPro" id="IPR003115">
    <property type="entry name" value="ParB_N"/>
</dbReference>
<organism evidence="2 3">
    <name type="scientific">Adhaeretor mobilis</name>
    <dbReference type="NCBI Taxonomy" id="1930276"/>
    <lineage>
        <taxon>Bacteria</taxon>
        <taxon>Pseudomonadati</taxon>
        <taxon>Planctomycetota</taxon>
        <taxon>Planctomycetia</taxon>
        <taxon>Pirellulales</taxon>
        <taxon>Lacipirellulaceae</taxon>
        <taxon>Adhaeretor</taxon>
    </lineage>
</organism>
<reference evidence="2 3" key="1">
    <citation type="submission" date="2019-02" db="EMBL/GenBank/DDBJ databases">
        <title>Deep-cultivation of Planctomycetes and their phenomic and genomic characterization uncovers novel biology.</title>
        <authorList>
            <person name="Wiegand S."/>
            <person name="Jogler M."/>
            <person name="Boedeker C."/>
            <person name="Pinto D."/>
            <person name="Vollmers J."/>
            <person name="Rivas-Marin E."/>
            <person name="Kohn T."/>
            <person name="Peeters S.H."/>
            <person name="Heuer A."/>
            <person name="Rast P."/>
            <person name="Oberbeckmann S."/>
            <person name="Bunk B."/>
            <person name="Jeske O."/>
            <person name="Meyerdierks A."/>
            <person name="Storesund J.E."/>
            <person name="Kallscheuer N."/>
            <person name="Luecker S."/>
            <person name="Lage O.M."/>
            <person name="Pohl T."/>
            <person name="Merkel B.J."/>
            <person name="Hornburger P."/>
            <person name="Mueller R.-W."/>
            <person name="Bruemmer F."/>
            <person name="Labrenz M."/>
            <person name="Spormann A.M."/>
            <person name="Op den Camp H."/>
            <person name="Overmann J."/>
            <person name="Amann R."/>
            <person name="Jetten M.S.M."/>
            <person name="Mascher T."/>
            <person name="Medema M.H."/>
            <person name="Devos D.P."/>
            <person name="Kaster A.-K."/>
            <person name="Ovreas L."/>
            <person name="Rohde M."/>
            <person name="Galperin M.Y."/>
            <person name="Jogler C."/>
        </authorList>
    </citation>
    <scope>NUCLEOTIDE SEQUENCE [LARGE SCALE GENOMIC DNA]</scope>
    <source>
        <strain evidence="2 3">HG15A2</strain>
    </source>
</reference>
<dbReference type="InterPro" id="IPR036086">
    <property type="entry name" value="ParB/Sulfiredoxin_sf"/>
</dbReference>
<proteinExistence type="predicted"/>
<feature type="domain" description="ParB-like N-terminal" evidence="1">
    <location>
        <begin position="11"/>
        <end position="97"/>
    </location>
</feature>
<gene>
    <name evidence="2" type="ORF">HG15A2_46230</name>
</gene>
<sequence length="188" mass="20668">MQYRDRIKGLRRVPAAVLRAHPRNWRTHPPAQQAAMRGVLAEIGYADALLVRELADGTLQLIDGHLRAQTTPDAEVPVLVLDVNEQEAEQILLTHDPLAAMAGVDSEQLDDLISDAQFEEPEVEKMIAKVGTATQTAAAALAAAEEVPEKTISESYQVVVECDDEQEQQAVYEAMCKEGRRCRVLTLA</sequence>
<accession>A0A517N2D1</accession>